<keyword evidence="3" id="KW-0547">Nucleotide-binding</keyword>
<name>A0A380QDK5_YERPU</name>
<protein>
    <submittedName>
        <fullName evidence="3">ATP-dependent protease ATP-binding subunit ClpX</fullName>
    </submittedName>
</protein>
<dbReference type="Pfam" id="PF06689">
    <property type="entry name" value="zf-C4_ClpX"/>
    <property type="match status" value="1"/>
</dbReference>
<proteinExistence type="inferred from homology"/>
<keyword evidence="1" id="KW-0143">Chaperone</keyword>
<evidence type="ECO:0000259" key="2">
    <source>
        <dbReference type="PROSITE" id="PS51902"/>
    </source>
</evidence>
<dbReference type="Gene3D" id="6.20.220.10">
    <property type="entry name" value="ClpX chaperone, C4-type zinc finger domain"/>
    <property type="match status" value="1"/>
</dbReference>
<evidence type="ECO:0000313" key="4">
    <source>
        <dbReference type="Proteomes" id="UP000255087"/>
    </source>
</evidence>
<gene>
    <name evidence="3" type="primary">clpX_2</name>
    <name evidence="3" type="ORF">NCTC8580_04208</name>
</gene>
<dbReference type="Proteomes" id="UP000255087">
    <property type="component" value="Unassembled WGS sequence"/>
</dbReference>
<evidence type="ECO:0000313" key="3">
    <source>
        <dbReference type="EMBL" id="SUP86392.1"/>
    </source>
</evidence>
<dbReference type="InterPro" id="IPR038366">
    <property type="entry name" value="Znf_CppX_C4_sf"/>
</dbReference>
<dbReference type="SMART" id="SM00994">
    <property type="entry name" value="zf-C4_ClpX"/>
    <property type="match status" value="1"/>
</dbReference>
<reference evidence="3 4" key="1">
    <citation type="submission" date="2018-06" db="EMBL/GenBank/DDBJ databases">
        <authorList>
            <consortium name="Pathogen Informatics"/>
            <person name="Doyle S."/>
        </authorList>
    </citation>
    <scope>NUCLEOTIDE SEQUENCE [LARGE SCALE GENOMIC DNA]</scope>
    <source>
        <strain evidence="3 4">NCTC8580</strain>
    </source>
</reference>
<evidence type="ECO:0000256" key="1">
    <source>
        <dbReference type="PROSITE-ProRule" id="PRU01250"/>
    </source>
</evidence>
<keyword evidence="1" id="KW-0862">Zinc</keyword>
<keyword evidence="1" id="KW-0479">Metal-binding</keyword>
<dbReference type="PROSITE" id="PS51902">
    <property type="entry name" value="CLPX_ZB"/>
    <property type="match status" value="1"/>
</dbReference>
<dbReference type="GO" id="GO:0006508">
    <property type="term" value="P:proteolysis"/>
    <property type="evidence" value="ECO:0007669"/>
    <property type="project" value="UniProtKB-KW"/>
</dbReference>
<feature type="binding site" evidence="1">
    <location>
        <position position="14"/>
    </location>
    <ligand>
        <name>Zn(2+)</name>
        <dbReference type="ChEBI" id="CHEBI:29105"/>
    </ligand>
</feature>
<keyword evidence="3" id="KW-0378">Hydrolase</keyword>
<comment type="similarity">
    <text evidence="1">Belongs to the ClpX chaperone family.</text>
</comment>
<dbReference type="GO" id="GO:0006457">
    <property type="term" value="P:protein folding"/>
    <property type="evidence" value="ECO:0007669"/>
    <property type="project" value="UniProtKB-UniRule"/>
</dbReference>
<feature type="binding site" evidence="1">
    <location>
        <position position="33"/>
    </location>
    <ligand>
        <name>Zn(2+)</name>
        <dbReference type="ChEBI" id="CHEBI:29105"/>
    </ligand>
</feature>
<dbReference type="EMBL" id="UHJC01000001">
    <property type="protein sequence ID" value="SUP86392.1"/>
    <property type="molecule type" value="Genomic_DNA"/>
</dbReference>
<feature type="domain" description="ClpX-type ZB" evidence="2">
    <location>
        <begin position="1"/>
        <end position="52"/>
    </location>
</feature>
<keyword evidence="3" id="KW-0067">ATP-binding</keyword>
<accession>A0A380QDK5</accession>
<feature type="binding site" evidence="1">
    <location>
        <position position="11"/>
    </location>
    <ligand>
        <name>Zn(2+)</name>
        <dbReference type="ChEBI" id="CHEBI:29105"/>
    </ligand>
</feature>
<dbReference type="InterPro" id="IPR010603">
    <property type="entry name" value="Znf_CppX_C4"/>
</dbReference>
<dbReference type="GO" id="GO:0051082">
    <property type="term" value="F:unfolded protein binding"/>
    <property type="evidence" value="ECO:0007669"/>
    <property type="project" value="UniProtKB-UniRule"/>
</dbReference>
<dbReference type="SUPFAM" id="SSF57716">
    <property type="entry name" value="Glucocorticoid receptor-like (DNA-binding domain)"/>
    <property type="match status" value="1"/>
</dbReference>
<organism evidence="3 4">
    <name type="scientific">Yersinia pseudotuberculosis</name>
    <dbReference type="NCBI Taxonomy" id="633"/>
    <lineage>
        <taxon>Bacteria</taxon>
        <taxon>Pseudomonadati</taxon>
        <taxon>Pseudomonadota</taxon>
        <taxon>Gammaproteobacteria</taxon>
        <taxon>Enterobacterales</taxon>
        <taxon>Yersiniaceae</taxon>
        <taxon>Yersinia</taxon>
    </lineage>
</organism>
<feature type="binding site" evidence="1">
    <location>
        <position position="36"/>
    </location>
    <ligand>
        <name>Zn(2+)</name>
        <dbReference type="ChEBI" id="CHEBI:29105"/>
    </ligand>
</feature>
<dbReference type="GO" id="GO:0008233">
    <property type="term" value="F:peptidase activity"/>
    <property type="evidence" value="ECO:0007669"/>
    <property type="project" value="UniProtKB-KW"/>
</dbReference>
<dbReference type="InterPro" id="IPR059188">
    <property type="entry name" value="Znf_CLPX-like"/>
</dbReference>
<dbReference type="GO" id="GO:0008270">
    <property type="term" value="F:zinc ion binding"/>
    <property type="evidence" value="ECO:0007669"/>
    <property type="project" value="UniProtKB-UniRule"/>
</dbReference>
<sequence>MVEKSGKILYCSFCGKNQHEVNRLIAGPSVYICNECVGLCQDVVEEGDNVDVLASTNPQAAKLYAFLDEFSERVIEKAVVCRDELILEKLAITRDELEKSRKVLKSKKLVESVPYSEGVYMYLLINKAIGKSYNEKLKLYSVGANVLVSPDSKIKMLP</sequence>
<dbReference type="GO" id="GO:0046983">
    <property type="term" value="F:protein dimerization activity"/>
    <property type="evidence" value="ECO:0007669"/>
    <property type="project" value="UniProtKB-UniRule"/>
</dbReference>
<keyword evidence="3" id="KW-0645">Protease</keyword>
<dbReference type="AlphaFoldDB" id="A0A380QDK5"/>
<dbReference type="GO" id="GO:0005524">
    <property type="term" value="F:ATP binding"/>
    <property type="evidence" value="ECO:0007669"/>
    <property type="project" value="UniProtKB-KW"/>
</dbReference>